<dbReference type="GO" id="GO:0005576">
    <property type="term" value="C:extracellular region"/>
    <property type="evidence" value="ECO:0007669"/>
    <property type="project" value="UniProtKB-SubCell"/>
</dbReference>
<accession>A0A8X6FYF9</accession>
<evidence type="ECO:0000313" key="6">
    <source>
        <dbReference type="EMBL" id="GFQ92410.1"/>
    </source>
</evidence>
<dbReference type="Proteomes" id="UP000887116">
    <property type="component" value="Unassembled WGS sequence"/>
</dbReference>
<feature type="domain" description="WxxW" evidence="5">
    <location>
        <begin position="183"/>
        <end position="266"/>
    </location>
</feature>
<organism evidence="6 7">
    <name type="scientific">Trichonephila clavata</name>
    <name type="common">Joro spider</name>
    <name type="synonym">Nephila clavata</name>
    <dbReference type="NCBI Taxonomy" id="2740835"/>
    <lineage>
        <taxon>Eukaryota</taxon>
        <taxon>Metazoa</taxon>
        <taxon>Ecdysozoa</taxon>
        <taxon>Arthropoda</taxon>
        <taxon>Chelicerata</taxon>
        <taxon>Arachnida</taxon>
        <taxon>Araneae</taxon>
        <taxon>Araneomorphae</taxon>
        <taxon>Entelegynae</taxon>
        <taxon>Araneoidea</taxon>
        <taxon>Nephilidae</taxon>
        <taxon>Trichonephila</taxon>
    </lineage>
</organism>
<dbReference type="OrthoDB" id="6508002at2759"/>
<keyword evidence="2" id="KW-0964">Secreted</keyword>
<proteinExistence type="predicted"/>
<evidence type="ECO:0000256" key="2">
    <source>
        <dbReference type="ARBA" id="ARBA00022525"/>
    </source>
</evidence>
<evidence type="ECO:0000256" key="4">
    <source>
        <dbReference type="ARBA" id="ARBA00023180"/>
    </source>
</evidence>
<gene>
    <name evidence="6" type="primary">X975_13086</name>
    <name evidence="6" type="ORF">TNCT_441731</name>
</gene>
<evidence type="ECO:0000256" key="1">
    <source>
        <dbReference type="ARBA" id="ARBA00004613"/>
    </source>
</evidence>
<feature type="domain" description="WxxW" evidence="5">
    <location>
        <begin position="98"/>
        <end position="162"/>
    </location>
</feature>
<dbReference type="PANTHER" id="PTHR15031">
    <property type="entry name" value="CARTILAGE INTERMEDIATE LAYER PROTEIN CLIP"/>
    <property type="match status" value="1"/>
</dbReference>
<comment type="caution">
    <text evidence="6">The sequence shown here is derived from an EMBL/GenBank/DDBJ whole genome shotgun (WGS) entry which is preliminary data.</text>
</comment>
<feature type="domain" description="WxxW" evidence="5">
    <location>
        <begin position="324"/>
        <end position="400"/>
    </location>
</feature>
<dbReference type="EMBL" id="BMAO01004101">
    <property type="protein sequence ID" value="GFQ92410.1"/>
    <property type="molecule type" value="Genomic_DNA"/>
</dbReference>
<reference evidence="6" key="1">
    <citation type="submission" date="2020-07" db="EMBL/GenBank/DDBJ databases">
        <title>Multicomponent nature underlies the extraordinary mechanical properties of spider dragline silk.</title>
        <authorList>
            <person name="Kono N."/>
            <person name="Nakamura H."/>
            <person name="Mori M."/>
            <person name="Yoshida Y."/>
            <person name="Ohtoshi R."/>
            <person name="Malay A.D."/>
            <person name="Moran D.A.P."/>
            <person name="Tomita M."/>
            <person name="Numata K."/>
            <person name="Arakawa K."/>
        </authorList>
    </citation>
    <scope>NUCLEOTIDE SEQUENCE</scope>
</reference>
<comment type="subcellular location">
    <subcellularLocation>
        <location evidence="1">Secreted</location>
    </subcellularLocation>
</comment>
<keyword evidence="4" id="KW-0325">Glycoprotein</keyword>
<dbReference type="InterPro" id="IPR025155">
    <property type="entry name" value="WxxW_domain"/>
</dbReference>
<dbReference type="PANTHER" id="PTHR15031:SF4">
    <property type="entry name" value="CARTILAGE INTERMEDIATE LAYER PROTEIN 1"/>
    <property type="match status" value="1"/>
</dbReference>
<keyword evidence="7" id="KW-1185">Reference proteome</keyword>
<protein>
    <submittedName>
        <fullName evidence="6">SCO-spondin</fullName>
    </submittedName>
</protein>
<feature type="non-terminal residue" evidence="6">
    <location>
        <position position="450"/>
    </location>
</feature>
<sequence length="450" mass="50667">KASNNGCIAACRPIDGCSLPYVWRDYYNCVPKDECTCIMVEGNDSKIIAPNEIFSRDCEVCQCHHDDLNCQADPRCATTLPSAQNRFLIINITNEDCWTDWINIDKPTSGGGDFEKLNKIRQRFEFCPDPVQIECRTAESKQRPFDVGQVVTCDLQSGLQLHHQPTTPPPPPTLEPGLCVYGWTEWFNNHQPDNRGDYESIQSSRVNHIFCANDMNICHRVRQIGTTATSLLQHGVHCDLQYGLICSQGLSREYEACWDYEVRFFCDCPTPAPVTEIETLPPIKTEAPSLKSCSYWSEWINEHHPTKPGEGGTKKGSVKTGGSVIRGDTEKVMLLKLQREYNFCLDGIVSDIECREADTDLDYTETGDKKLACTLVGGFRCRGKDQPERLCKDYKIRYFCSCTLTEEIPVTPIVTTPTVYIVVDGPKPLPDSYLKASSSKTPEMDLKVQD</sequence>
<name>A0A8X6FYF9_TRICU</name>
<dbReference type="Pfam" id="PF13330">
    <property type="entry name" value="Mucin2_WxxW"/>
    <property type="match status" value="3"/>
</dbReference>
<dbReference type="AlphaFoldDB" id="A0A8X6FYF9"/>
<evidence type="ECO:0000256" key="3">
    <source>
        <dbReference type="ARBA" id="ARBA00022729"/>
    </source>
</evidence>
<dbReference type="InterPro" id="IPR039675">
    <property type="entry name" value="CILP1/CILP2"/>
</dbReference>
<keyword evidence="3" id="KW-0732">Signal</keyword>
<evidence type="ECO:0000259" key="5">
    <source>
        <dbReference type="Pfam" id="PF13330"/>
    </source>
</evidence>
<evidence type="ECO:0000313" key="7">
    <source>
        <dbReference type="Proteomes" id="UP000887116"/>
    </source>
</evidence>